<evidence type="ECO:0000259" key="7">
    <source>
        <dbReference type="Pfam" id="PF13191"/>
    </source>
</evidence>
<evidence type="ECO:0000256" key="2">
    <source>
        <dbReference type="ARBA" id="ARBA00005334"/>
    </source>
</evidence>
<accession>A0A371DCQ4</accession>
<reference evidence="9 10" key="1">
    <citation type="journal article" date="2018" name="Biotechnol. Biofuels">
        <title>Integrative visual omics of the white-rot fungus Polyporus brumalis exposes the biotechnological potential of its oxidative enzymes for delignifying raw plant biomass.</title>
        <authorList>
            <person name="Miyauchi S."/>
            <person name="Rancon A."/>
            <person name="Drula E."/>
            <person name="Hage H."/>
            <person name="Chaduli D."/>
            <person name="Favel A."/>
            <person name="Grisel S."/>
            <person name="Henrissat B."/>
            <person name="Herpoel-Gimbert I."/>
            <person name="Ruiz-Duenas F.J."/>
            <person name="Chevret D."/>
            <person name="Hainaut M."/>
            <person name="Lin J."/>
            <person name="Wang M."/>
            <person name="Pangilinan J."/>
            <person name="Lipzen A."/>
            <person name="Lesage-Meessen L."/>
            <person name="Navarro D."/>
            <person name="Riley R."/>
            <person name="Grigoriev I.V."/>
            <person name="Zhou S."/>
            <person name="Raouche S."/>
            <person name="Rosso M.N."/>
        </authorList>
    </citation>
    <scope>NUCLEOTIDE SEQUENCE [LARGE SCALE GENOMIC DNA]</scope>
    <source>
        <strain evidence="9 10">BRFM 1820</strain>
    </source>
</reference>
<evidence type="ECO:0000313" key="9">
    <source>
        <dbReference type="EMBL" id="RDX50318.1"/>
    </source>
</evidence>
<dbReference type="EMBL" id="KZ857400">
    <property type="protein sequence ID" value="RDX50318.1"/>
    <property type="molecule type" value="Genomic_DNA"/>
</dbReference>
<gene>
    <name evidence="9" type="ORF">OH76DRAFT_1349165</name>
</gene>
<protein>
    <submittedName>
        <fullName evidence="9">Uncharacterized protein</fullName>
    </submittedName>
</protein>
<evidence type="ECO:0000256" key="1">
    <source>
        <dbReference type="ARBA" id="ARBA00004123"/>
    </source>
</evidence>
<keyword evidence="10" id="KW-1185">Reference proteome</keyword>
<dbReference type="Pfam" id="PF14629">
    <property type="entry name" value="ORC4_C"/>
    <property type="match status" value="1"/>
</dbReference>
<comment type="similarity">
    <text evidence="2">Belongs to the ORC4 family.</text>
</comment>
<dbReference type="InterPro" id="IPR027417">
    <property type="entry name" value="P-loop_NTPase"/>
</dbReference>
<evidence type="ECO:0000256" key="4">
    <source>
        <dbReference type="ARBA" id="ARBA00023125"/>
    </source>
</evidence>
<feature type="domain" description="Origin recognition complex subunit 4 C-terminal" evidence="8">
    <location>
        <begin position="408"/>
        <end position="584"/>
    </location>
</feature>
<dbReference type="OrthoDB" id="343623at2759"/>
<sequence>MVLDSVEIRTPRHLLSTAKRSLGSPTPRGSARAAPLGTPRLPPASGSPSKRNVPRPPSSTLRQRELRTPTPEPALPPPVSPTRDTQKAGAATPSKRQRNHVSQRTDGLPRDLPEDLHPLLVRQKRAILKSLQQPPEIDEITVYGEDYPPTNTAAYEQLSDLLTGSVVRGEGNSCLLIGPSGSGKTQMVERAIAALPAKPIVVRLSGYAQHNDRLAIREIAWQLAQQTGTSFLPAESDDTDDEDAEPPAPVEQGPETVVHDDDEDEGDDEENPFIEHAPAASSGTVIPMITLPPPSHLLALISMIPTLPRPTIIVLDGFDLFASHARQALLYCLLDTAQACRTVTGSGSGMAVVGVTARVDTINILEKRVKSRFSGRMIRTACPTSLDHWVALAKAALCTPLIGESAVAQDDEEEWAEIWGKAVESFVEDEGVMDALRDVYALTRDFQIFRRIMTCLTLELTAASPYPTLKMLKAAISRQRCPARYPPLHTLPYPALCLLVAQVHAQTSGHDVFTFEMLHDAFKRQVRASQAAPVQLQGGGVGMAFERLVDLRIFAPAAGPAAGIAKEFALHRSAVDRAAVKKAVEQMGQMSLRKWFTKA</sequence>
<evidence type="ECO:0000259" key="8">
    <source>
        <dbReference type="Pfam" id="PF14629"/>
    </source>
</evidence>
<keyword evidence="5" id="KW-0539">Nucleus</keyword>
<organism evidence="9 10">
    <name type="scientific">Lentinus brumalis</name>
    <dbReference type="NCBI Taxonomy" id="2498619"/>
    <lineage>
        <taxon>Eukaryota</taxon>
        <taxon>Fungi</taxon>
        <taxon>Dikarya</taxon>
        <taxon>Basidiomycota</taxon>
        <taxon>Agaricomycotina</taxon>
        <taxon>Agaricomycetes</taxon>
        <taxon>Polyporales</taxon>
        <taxon>Polyporaceae</taxon>
        <taxon>Lentinus</taxon>
    </lineage>
</organism>
<keyword evidence="4" id="KW-0238">DNA-binding</keyword>
<dbReference type="InterPro" id="IPR032705">
    <property type="entry name" value="ORC4_C"/>
</dbReference>
<feature type="domain" description="Orc1-like AAA ATPase" evidence="7">
    <location>
        <begin position="156"/>
        <end position="339"/>
    </location>
</feature>
<dbReference type="SUPFAM" id="SSF52540">
    <property type="entry name" value="P-loop containing nucleoside triphosphate hydrolases"/>
    <property type="match status" value="1"/>
</dbReference>
<evidence type="ECO:0000256" key="5">
    <source>
        <dbReference type="ARBA" id="ARBA00023242"/>
    </source>
</evidence>
<dbReference type="AlphaFoldDB" id="A0A371DCQ4"/>
<keyword evidence="3" id="KW-0235">DNA replication</keyword>
<evidence type="ECO:0000256" key="3">
    <source>
        <dbReference type="ARBA" id="ARBA00022705"/>
    </source>
</evidence>
<dbReference type="GO" id="GO:0003688">
    <property type="term" value="F:DNA replication origin binding"/>
    <property type="evidence" value="ECO:0007669"/>
    <property type="project" value="TreeGrafter"/>
</dbReference>
<dbReference type="PANTHER" id="PTHR12087:SF0">
    <property type="entry name" value="ORIGIN RECOGNITION COMPLEX SUBUNIT 4"/>
    <property type="match status" value="1"/>
</dbReference>
<evidence type="ECO:0000256" key="6">
    <source>
        <dbReference type="SAM" id="MobiDB-lite"/>
    </source>
</evidence>
<dbReference type="PANTHER" id="PTHR12087">
    <property type="entry name" value="ORIGIN RECOGNITION COMPLEX SUBUNIT 4"/>
    <property type="match status" value="1"/>
</dbReference>
<feature type="compositionally biased region" description="Acidic residues" evidence="6">
    <location>
        <begin position="235"/>
        <end position="245"/>
    </location>
</feature>
<dbReference type="InterPro" id="IPR016527">
    <property type="entry name" value="ORC4"/>
</dbReference>
<evidence type="ECO:0000313" key="10">
    <source>
        <dbReference type="Proteomes" id="UP000256964"/>
    </source>
</evidence>
<dbReference type="Proteomes" id="UP000256964">
    <property type="component" value="Unassembled WGS sequence"/>
</dbReference>
<dbReference type="STRING" id="139420.A0A371DCQ4"/>
<feature type="region of interest" description="Disordered" evidence="6">
    <location>
        <begin position="231"/>
        <end position="274"/>
    </location>
</feature>
<name>A0A371DCQ4_9APHY</name>
<proteinExistence type="inferred from homology"/>
<feature type="compositionally biased region" description="Acidic residues" evidence="6">
    <location>
        <begin position="260"/>
        <end position="272"/>
    </location>
</feature>
<dbReference type="GO" id="GO:0006270">
    <property type="term" value="P:DNA replication initiation"/>
    <property type="evidence" value="ECO:0007669"/>
    <property type="project" value="TreeGrafter"/>
</dbReference>
<feature type="region of interest" description="Disordered" evidence="6">
    <location>
        <begin position="1"/>
        <end position="114"/>
    </location>
</feature>
<dbReference type="GO" id="GO:0005664">
    <property type="term" value="C:nuclear origin of replication recognition complex"/>
    <property type="evidence" value="ECO:0007669"/>
    <property type="project" value="TreeGrafter"/>
</dbReference>
<dbReference type="Gene3D" id="3.40.50.300">
    <property type="entry name" value="P-loop containing nucleotide triphosphate hydrolases"/>
    <property type="match status" value="1"/>
</dbReference>
<comment type="subcellular location">
    <subcellularLocation>
        <location evidence="1">Nucleus</location>
    </subcellularLocation>
</comment>
<feature type="compositionally biased region" description="Basic and acidic residues" evidence="6">
    <location>
        <begin position="1"/>
        <end position="10"/>
    </location>
</feature>
<dbReference type="Pfam" id="PF13191">
    <property type="entry name" value="AAA_16"/>
    <property type="match status" value="1"/>
</dbReference>
<feature type="compositionally biased region" description="Pro residues" evidence="6">
    <location>
        <begin position="70"/>
        <end position="80"/>
    </location>
</feature>
<dbReference type="InterPro" id="IPR041664">
    <property type="entry name" value="AAA_16"/>
</dbReference>